<dbReference type="Proteomes" id="UP001139486">
    <property type="component" value="Unassembled WGS sequence"/>
</dbReference>
<name>A0A9X2HQZ3_9SPHN</name>
<proteinExistence type="predicted"/>
<evidence type="ECO:0000313" key="1">
    <source>
        <dbReference type="EMBL" id="MCP3733844.1"/>
    </source>
</evidence>
<sequence length="288" mass="33292">MWRDGEDLVDRQGRPRVPLGTGLYSQRLQAWEEIRRSRAKPVSDVITEQDFMRMYKAVATANMQGLILNTFVTVSWEVGGVRDPDHIASLHSRFLASMQAWANDRQKAKLDHPIPMPVIWVKEVGQHLGLHSHFLLNVPEFWNVTFRSWVAKAVRRLLELPAPDPRQPPAKLRPSHTSWFGNDTRQQWNVFRYMMKALDDEGTIMIEHTHREFLLREVSGVKPTPQGRITGRRVGHTKNIGPAALARLENDIGTADIWGDRDQRLGLRYDEYFLRHGELGEQLLNLRI</sequence>
<comment type="caution">
    <text evidence="1">The sequence shown here is derived from an EMBL/GenBank/DDBJ whole genome shotgun (WGS) entry which is preliminary data.</text>
</comment>
<evidence type="ECO:0000313" key="2">
    <source>
        <dbReference type="Proteomes" id="UP001139486"/>
    </source>
</evidence>
<protein>
    <submittedName>
        <fullName evidence="1">Uncharacterized protein</fullName>
    </submittedName>
</protein>
<organism evidence="1 2">
    <name type="scientific">Sphingomonas liriopis</name>
    <dbReference type="NCBI Taxonomy" id="2949094"/>
    <lineage>
        <taxon>Bacteria</taxon>
        <taxon>Pseudomonadati</taxon>
        <taxon>Pseudomonadota</taxon>
        <taxon>Alphaproteobacteria</taxon>
        <taxon>Sphingomonadales</taxon>
        <taxon>Sphingomonadaceae</taxon>
        <taxon>Sphingomonas</taxon>
    </lineage>
</organism>
<keyword evidence="2" id="KW-1185">Reference proteome</keyword>
<dbReference type="EMBL" id="JAMLDY010000003">
    <property type="protein sequence ID" value="MCP3733844.1"/>
    <property type="molecule type" value="Genomic_DNA"/>
</dbReference>
<gene>
    <name evidence="1" type="ORF">M9979_02995</name>
</gene>
<dbReference type="RefSeq" id="WP_254287856.1">
    <property type="nucleotide sequence ID" value="NZ_JAMLDY010000003.1"/>
</dbReference>
<reference evidence="1" key="1">
    <citation type="submission" date="2022-05" db="EMBL/GenBank/DDBJ databases">
        <title>Sphingomonas sp. strain RP10 Genome sequencing and assembly.</title>
        <authorList>
            <person name="Kim I."/>
        </authorList>
    </citation>
    <scope>NUCLEOTIDE SEQUENCE</scope>
    <source>
        <strain evidence="1">RP10</strain>
    </source>
</reference>
<dbReference type="AlphaFoldDB" id="A0A9X2HQZ3"/>
<accession>A0A9X2HQZ3</accession>